<evidence type="ECO:0000313" key="5">
    <source>
        <dbReference type="EMBL" id="TCT43175.1"/>
    </source>
</evidence>
<keyword evidence="2" id="KW-0560">Oxidoreductase</keyword>
<evidence type="ECO:0000259" key="4">
    <source>
        <dbReference type="Pfam" id="PF22725"/>
    </source>
</evidence>
<feature type="domain" description="GFO/IDH/MocA-like oxidoreductase" evidence="4">
    <location>
        <begin position="134"/>
        <end position="260"/>
    </location>
</feature>
<dbReference type="AlphaFoldDB" id="A0A4R3NW61"/>
<organism evidence="5 6">
    <name type="scientific">Martelella mediterranea</name>
    <dbReference type="NCBI Taxonomy" id="293089"/>
    <lineage>
        <taxon>Bacteria</taxon>
        <taxon>Pseudomonadati</taxon>
        <taxon>Pseudomonadota</taxon>
        <taxon>Alphaproteobacteria</taxon>
        <taxon>Hyphomicrobiales</taxon>
        <taxon>Aurantimonadaceae</taxon>
        <taxon>Martelella</taxon>
    </lineage>
</organism>
<dbReference type="PANTHER" id="PTHR43708">
    <property type="entry name" value="CONSERVED EXPRESSED OXIDOREDUCTASE (EUROFUNG)"/>
    <property type="match status" value="1"/>
</dbReference>
<dbReference type="InterPro" id="IPR051317">
    <property type="entry name" value="Gfo/Idh/MocA_oxidoreduct"/>
</dbReference>
<keyword evidence="6" id="KW-1185">Reference proteome</keyword>
<dbReference type="Proteomes" id="UP000295097">
    <property type="component" value="Unassembled WGS sequence"/>
</dbReference>
<accession>A0A4R3NW61</accession>
<dbReference type="Pfam" id="PF01408">
    <property type="entry name" value="GFO_IDH_MocA"/>
    <property type="match status" value="1"/>
</dbReference>
<sequence>MTNLRMAVIGLNHNHIYGQVRLLMDAGVRLAGFFAREDHLADAFRQTYPDTPRADVAERLLDDPSIDLIVSAAIPNERTDIAISAMRRGKDVLLDKPAATTLEQLKRLRTVQTETGRILSVYFGERLQSRCSIKAGQLIESGAIGKVLHITGMGPHRLRRKTRDPWFFRRTAYGGILVDLACHQCEQFLHFSGQTDAEVLSASVANKANPHDCELQDYGDIHLRSGITTGYLRVDWMTPEGLPVWGDGRMFIVGSEGTIELRKLIDVEGRAGKDHLFLVDREATRYIDCSEVPLTYGNALVSDILNRSETAMPQERCFKATELALRAQNMAEQLDATTFQDD</sequence>
<dbReference type="OrthoDB" id="9768836at2"/>
<evidence type="ECO:0000256" key="1">
    <source>
        <dbReference type="ARBA" id="ARBA00010928"/>
    </source>
</evidence>
<dbReference type="Gene3D" id="3.30.360.10">
    <property type="entry name" value="Dihydrodipicolinate Reductase, domain 2"/>
    <property type="match status" value="1"/>
</dbReference>
<proteinExistence type="inferred from homology"/>
<dbReference type="Pfam" id="PF22725">
    <property type="entry name" value="GFO_IDH_MocA_C3"/>
    <property type="match status" value="1"/>
</dbReference>
<dbReference type="Gene3D" id="3.40.50.720">
    <property type="entry name" value="NAD(P)-binding Rossmann-like Domain"/>
    <property type="match status" value="1"/>
</dbReference>
<dbReference type="InterPro" id="IPR055170">
    <property type="entry name" value="GFO_IDH_MocA-like_dom"/>
</dbReference>
<dbReference type="SUPFAM" id="SSF55347">
    <property type="entry name" value="Glyceraldehyde-3-phosphate dehydrogenase-like, C-terminal domain"/>
    <property type="match status" value="1"/>
</dbReference>
<dbReference type="InterPro" id="IPR000683">
    <property type="entry name" value="Gfo/Idh/MocA-like_OxRdtase_N"/>
</dbReference>
<dbReference type="InterPro" id="IPR036291">
    <property type="entry name" value="NAD(P)-bd_dom_sf"/>
</dbReference>
<dbReference type="SUPFAM" id="SSF51735">
    <property type="entry name" value="NAD(P)-binding Rossmann-fold domains"/>
    <property type="match status" value="1"/>
</dbReference>
<dbReference type="RefSeq" id="WP_132308669.1">
    <property type="nucleotide sequence ID" value="NZ_SMAR01000003.1"/>
</dbReference>
<dbReference type="GO" id="GO:0016491">
    <property type="term" value="F:oxidoreductase activity"/>
    <property type="evidence" value="ECO:0007669"/>
    <property type="project" value="UniProtKB-KW"/>
</dbReference>
<comment type="caution">
    <text evidence="5">The sequence shown here is derived from an EMBL/GenBank/DDBJ whole genome shotgun (WGS) entry which is preliminary data.</text>
</comment>
<evidence type="ECO:0000256" key="2">
    <source>
        <dbReference type="ARBA" id="ARBA00023002"/>
    </source>
</evidence>
<reference evidence="5 6" key="1">
    <citation type="submission" date="2019-03" db="EMBL/GenBank/DDBJ databases">
        <title>Freshwater and sediment microbial communities from various areas in North America, analyzing microbe dynamics in response to fracking.</title>
        <authorList>
            <person name="Lamendella R."/>
        </authorList>
    </citation>
    <scope>NUCLEOTIDE SEQUENCE [LARGE SCALE GENOMIC DNA]</scope>
    <source>
        <strain evidence="5 6">175.2</strain>
    </source>
</reference>
<dbReference type="EMBL" id="SMAR01000003">
    <property type="protein sequence ID" value="TCT43175.1"/>
    <property type="molecule type" value="Genomic_DNA"/>
</dbReference>
<name>A0A4R3NW61_9HYPH</name>
<dbReference type="GO" id="GO:0000166">
    <property type="term" value="F:nucleotide binding"/>
    <property type="evidence" value="ECO:0007669"/>
    <property type="project" value="InterPro"/>
</dbReference>
<gene>
    <name evidence="5" type="ORF">EDC90_1003186</name>
</gene>
<dbReference type="PANTHER" id="PTHR43708:SF5">
    <property type="entry name" value="CONSERVED EXPRESSED OXIDOREDUCTASE (EUROFUNG)-RELATED"/>
    <property type="match status" value="1"/>
</dbReference>
<evidence type="ECO:0000259" key="3">
    <source>
        <dbReference type="Pfam" id="PF01408"/>
    </source>
</evidence>
<evidence type="ECO:0000313" key="6">
    <source>
        <dbReference type="Proteomes" id="UP000295097"/>
    </source>
</evidence>
<feature type="domain" description="Gfo/Idh/MocA-like oxidoreductase N-terminal" evidence="3">
    <location>
        <begin position="5"/>
        <end position="123"/>
    </location>
</feature>
<comment type="similarity">
    <text evidence="1">Belongs to the Gfo/Idh/MocA family.</text>
</comment>
<protein>
    <submittedName>
        <fullName evidence="5">Putative dehydrogenase</fullName>
    </submittedName>
</protein>